<dbReference type="Gene3D" id="1.10.510.10">
    <property type="entry name" value="Transferase(Phosphotransferase) domain 1"/>
    <property type="match status" value="1"/>
</dbReference>
<accession>A0A163JTG4</accession>
<sequence length="436" mass="49258">MTSMAKEKAFRRHSRPQASVLDKATSLNRLQVPTKVALLEKSIQKKKEVSTNPWKTLSVQGELIQGKSKWQLCIQEGLMAIVKSVEIEPGRRELEKIRKLSPHPHVATINQVFESDTSMFFKFEYSRFTLEEVLNVHLSLDESHVRIIASSMFLAVKHIAASGIVHNAISTATIRFCSNGKPLLCVFVAFLIPDSYLSNLGSSILECMNGKPDEDLRSPAQIRRKRESNKMFGLSNGESWSGHKLLVDFLEHLFNESTPSIVKLEKPVSILTWYSNRDPSSAAFIPNSNNQSETIEADYMNFLGMDFTSSFPELAMNIEPCISDPHPHKQEPFPSEQFTSQRQQGSSVFGVPAITLEKVQMDMYAAFTSFMQLQNEYQTKLQHVERELARNVQEAHDLRQDVDVLSNWAKAVLNHFGHEGTTKETEAVSKDQNSVV</sequence>
<feature type="coiled-coil region" evidence="1">
    <location>
        <begin position="374"/>
        <end position="401"/>
    </location>
</feature>
<dbReference type="InterPro" id="IPR000719">
    <property type="entry name" value="Prot_kinase_dom"/>
</dbReference>
<evidence type="ECO:0000313" key="4">
    <source>
        <dbReference type="Proteomes" id="UP000076837"/>
    </source>
</evidence>
<name>A0A163JTG4_DIDRA</name>
<feature type="domain" description="Protein kinase" evidence="2">
    <location>
        <begin position="90"/>
        <end position="167"/>
    </location>
</feature>
<dbReference type="SUPFAM" id="SSF56112">
    <property type="entry name" value="Protein kinase-like (PK-like)"/>
    <property type="match status" value="1"/>
</dbReference>
<evidence type="ECO:0000313" key="3">
    <source>
        <dbReference type="EMBL" id="KZM26583.1"/>
    </source>
</evidence>
<proteinExistence type="predicted"/>
<organism evidence="3 4">
    <name type="scientific">Didymella rabiei</name>
    <name type="common">Chickpea ascochyta blight fungus</name>
    <name type="synonym">Mycosphaerella rabiei</name>
    <dbReference type="NCBI Taxonomy" id="5454"/>
    <lineage>
        <taxon>Eukaryota</taxon>
        <taxon>Fungi</taxon>
        <taxon>Dikarya</taxon>
        <taxon>Ascomycota</taxon>
        <taxon>Pezizomycotina</taxon>
        <taxon>Dothideomycetes</taxon>
        <taxon>Pleosporomycetidae</taxon>
        <taxon>Pleosporales</taxon>
        <taxon>Pleosporineae</taxon>
        <taxon>Didymellaceae</taxon>
        <taxon>Ascochyta</taxon>
    </lineage>
</organism>
<dbReference type="AlphaFoldDB" id="A0A163JTG4"/>
<dbReference type="InterPro" id="IPR011009">
    <property type="entry name" value="Kinase-like_dom_sf"/>
</dbReference>
<keyword evidence="4" id="KW-1185">Reference proteome</keyword>
<gene>
    <name evidence="3" type="ORF">ST47_g2218</name>
</gene>
<protein>
    <submittedName>
        <fullName evidence="3">ATP binding</fullName>
    </submittedName>
</protein>
<dbReference type="Proteomes" id="UP000076837">
    <property type="component" value="Unassembled WGS sequence"/>
</dbReference>
<evidence type="ECO:0000256" key="1">
    <source>
        <dbReference type="SAM" id="Coils"/>
    </source>
</evidence>
<comment type="caution">
    <text evidence="3">The sequence shown here is derived from an EMBL/GenBank/DDBJ whole genome shotgun (WGS) entry which is preliminary data.</text>
</comment>
<reference evidence="3 4" key="1">
    <citation type="journal article" date="2016" name="Sci. Rep.">
        <title>Draft genome sequencing and secretome analysis of fungal phytopathogen Ascochyta rabiei provides insight into the necrotrophic effector repertoire.</title>
        <authorList>
            <person name="Verma S."/>
            <person name="Gazara R.K."/>
            <person name="Nizam S."/>
            <person name="Parween S."/>
            <person name="Chattopadhyay D."/>
            <person name="Verma P.K."/>
        </authorList>
    </citation>
    <scope>NUCLEOTIDE SEQUENCE [LARGE SCALE GENOMIC DNA]</scope>
    <source>
        <strain evidence="3 4">ArDII</strain>
    </source>
</reference>
<evidence type="ECO:0000259" key="2">
    <source>
        <dbReference type="Pfam" id="PF00069"/>
    </source>
</evidence>
<dbReference type="Pfam" id="PF00069">
    <property type="entry name" value="Pkinase"/>
    <property type="match status" value="1"/>
</dbReference>
<keyword evidence="1" id="KW-0175">Coiled coil</keyword>
<dbReference type="EMBL" id="JYNV01000103">
    <property type="protein sequence ID" value="KZM26583.1"/>
    <property type="molecule type" value="Genomic_DNA"/>
</dbReference>